<reference evidence="1 2" key="1">
    <citation type="submission" date="2021-06" db="EMBL/GenBank/DDBJ databases">
        <title>Caerostris extrusa draft genome.</title>
        <authorList>
            <person name="Kono N."/>
            <person name="Arakawa K."/>
        </authorList>
    </citation>
    <scope>NUCLEOTIDE SEQUENCE [LARGE SCALE GENOMIC DNA]</scope>
</reference>
<dbReference type="Proteomes" id="UP001054945">
    <property type="component" value="Unassembled WGS sequence"/>
</dbReference>
<dbReference type="EMBL" id="BPLR01010718">
    <property type="protein sequence ID" value="GIY41509.1"/>
    <property type="molecule type" value="Genomic_DNA"/>
</dbReference>
<organism evidence="1 2">
    <name type="scientific">Caerostris extrusa</name>
    <name type="common">Bark spider</name>
    <name type="synonym">Caerostris bankana</name>
    <dbReference type="NCBI Taxonomy" id="172846"/>
    <lineage>
        <taxon>Eukaryota</taxon>
        <taxon>Metazoa</taxon>
        <taxon>Ecdysozoa</taxon>
        <taxon>Arthropoda</taxon>
        <taxon>Chelicerata</taxon>
        <taxon>Arachnida</taxon>
        <taxon>Araneae</taxon>
        <taxon>Araneomorphae</taxon>
        <taxon>Entelegynae</taxon>
        <taxon>Araneoidea</taxon>
        <taxon>Araneidae</taxon>
        <taxon>Caerostris</taxon>
    </lineage>
</organism>
<dbReference type="AlphaFoldDB" id="A0AAV4T5N4"/>
<keyword evidence="2" id="KW-1185">Reference proteome</keyword>
<name>A0AAV4T5N4_CAEEX</name>
<evidence type="ECO:0000313" key="1">
    <source>
        <dbReference type="EMBL" id="GIY41509.1"/>
    </source>
</evidence>
<protein>
    <submittedName>
        <fullName evidence="1">Uncharacterized protein</fullName>
    </submittedName>
</protein>
<gene>
    <name evidence="1" type="ORF">CEXT_165401</name>
</gene>
<sequence>MKASTYSFNVAQQSILCEATEYLIEIGNKPATSCLPASRRNIKGGGGCGGGVLFTTPHRTDPCVGEEVLAPSVAHSQKKGSFQYVCGFLAL</sequence>
<comment type="caution">
    <text evidence="1">The sequence shown here is derived from an EMBL/GenBank/DDBJ whole genome shotgun (WGS) entry which is preliminary data.</text>
</comment>
<accession>A0AAV4T5N4</accession>
<proteinExistence type="predicted"/>
<evidence type="ECO:0000313" key="2">
    <source>
        <dbReference type="Proteomes" id="UP001054945"/>
    </source>
</evidence>